<dbReference type="InParanoid" id="Q75AF8"/>
<evidence type="ECO:0000256" key="2">
    <source>
        <dbReference type="ARBA" id="ARBA00022491"/>
    </source>
</evidence>
<dbReference type="PANTHER" id="PTHR14003:SF19">
    <property type="entry name" value="YY2 TRANSCRIPTION FACTOR"/>
    <property type="match status" value="1"/>
</dbReference>
<dbReference type="SMART" id="SM00355">
    <property type="entry name" value="ZnF_C2H2"/>
    <property type="match status" value="2"/>
</dbReference>
<proteinExistence type="predicted"/>
<dbReference type="eggNOG" id="KOG1721">
    <property type="taxonomic scope" value="Eukaryota"/>
</dbReference>
<sequence>MGIAGSFLWVPSVKQECGYIIRISLSNASTKICLHSAVEAYLRVPRTGIYTEPRVLCPERAWWIQAKKLDDQRNSVERQMYLPSRIDNIPPPGARIECTQATRASGLGAAGLGCSGRLGGEAHYHSVLWCGGDATPRSCGLHSSHACTRSRVTLPPLASLLQSSGYMGFNSEPRAVTRSCLGATHPEGHYGRDMLSSAVGHAACYVGRQSPLLPLGDAIAPALPPKPSHRCVAGNAQLRRPVLPIVGPAASPRYETNKTCLVCGRRCTRPSTLKTHMLIHTGELPFQCSWPGCSKRFNVRSNMNRHVNSHKRRLMKESKKKSSSPGAGML</sequence>
<keyword evidence="7" id="KW-0539">Nucleus</keyword>
<evidence type="ECO:0000256" key="9">
    <source>
        <dbReference type="SAM" id="MobiDB-lite"/>
    </source>
</evidence>
<dbReference type="KEGG" id="ago:AGOS_ADL040W"/>
<dbReference type="InterPro" id="IPR036236">
    <property type="entry name" value="Znf_C2H2_sf"/>
</dbReference>
<feature type="region of interest" description="Disordered" evidence="9">
    <location>
        <begin position="306"/>
        <end position="330"/>
    </location>
</feature>
<keyword evidence="5 8" id="KW-0863">Zinc-finger</keyword>
<evidence type="ECO:0000313" key="11">
    <source>
        <dbReference type="EMBL" id="AAS51880.2"/>
    </source>
</evidence>
<feature type="domain" description="C2H2-type" evidence="10">
    <location>
        <begin position="286"/>
        <end position="310"/>
    </location>
</feature>
<dbReference type="RefSeq" id="NP_984056.2">
    <property type="nucleotide sequence ID" value="NM_209409.2"/>
</dbReference>
<keyword evidence="2" id="KW-0678">Repressor</keyword>
<keyword evidence="12" id="KW-1185">Reference proteome</keyword>
<dbReference type="PROSITE" id="PS50157">
    <property type="entry name" value="ZINC_FINGER_C2H2_2"/>
    <property type="match status" value="2"/>
</dbReference>
<dbReference type="OrthoDB" id="6077919at2759"/>
<evidence type="ECO:0000256" key="8">
    <source>
        <dbReference type="PROSITE-ProRule" id="PRU00042"/>
    </source>
</evidence>
<reference evidence="12" key="2">
    <citation type="journal article" date="2013" name="G3 (Bethesda)">
        <title>Genomes of Ashbya fungi isolated from insects reveal four mating-type loci, numerous translocations, lack of transposons, and distinct gene duplications.</title>
        <authorList>
            <person name="Dietrich F.S."/>
            <person name="Voegeli S."/>
            <person name="Kuo S."/>
            <person name="Philippsen P."/>
        </authorList>
    </citation>
    <scope>GENOME REANNOTATION</scope>
    <source>
        <strain evidence="12">ATCC 10895 / CBS 109.51 / FGSC 9923 / NRRL Y-1056</strain>
    </source>
</reference>
<dbReference type="Pfam" id="PF00096">
    <property type="entry name" value="zf-C2H2"/>
    <property type="match status" value="2"/>
</dbReference>
<dbReference type="GeneID" id="4620204"/>
<accession>Q75AF8</accession>
<dbReference type="FunFam" id="3.30.160.60:FF:001102">
    <property type="entry name" value="Transcription factor IIIA"/>
    <property type="match status" value="1"/>
</dbReference>
<keyword evidence="4" id="KW-0677">Repeat</keyword>
<dbReference type="HOGENOM" id="CLU_072824_0_0_1"/>
<feature type="compositionally biased region" description="Basic residues" evidence="9">
    <location>
        <begin position="307"/>
        <end position="322"/>
    </location>
</feature>
<reference evidence="11 12" key="1">
    <citation type="journal article" date="2004" name="Science">
        <title>The Ashbya gossypii genome as a tool for mapping the ancient Saccharomyces cerevisiae genome.</title>
        <authorList>
            <person name="Dietrich F.S."/>
            <person name="Voegeli S."/>
            <person name="Brachat S."/>
            <person name="Lerch A."/>
            <person name="Gates K."/>
            <person name="Steiner S."/>
            <person name="Mohr C."/>
            <person name="Pohlmann R."/>
            <person name="Luedi P."/>
            <person name="Choi S."/>
            <person name="Wing R.A."/>
            <person name="Flavier A."/>
            <person name="Gaffney T.D."/>
            <person name="Philippsen P."/>
        </authorList>
    </citation>
    <scope>NUCLEOTIDE SEQUENCE [LARGE SCALE GENOMIC DNA]</scope>
    <source>
        <strain evidence="12">ATCC 10895 / CBS 109.51 / FGSC 9923 / NRRL Y-1056</strain>
    </source>
</reference>
<evidence type="ECO:0000256" key="6">
    <source>
        <dbReference type="ARBA" id="ARBA00022833"/>
    </source>
</evidence>
<dbReference type="Gene3D" id="3.30.160.60">
    <property type="entry name" value="Classic Zinc Finger"/>
    <property type="match status" value="2"/>
</dbReference>
<dbReference type="EMBL" id="AE016817">
    <property type="protein sequence ID" value="AAS51880.2"/>
    <property type="molecule type" value="Genomic_DNA"/>
</dbReference>
<feature type="domain" description="C2H2-type" evidence="10">
    <location>
        <begin position="258"/>
        <end position="285"/>
    </location>
</feature>
<dbReference type="GO" id="GO:0008270">
    <property type="term" value="F:zinc ion binding"/>
    <property type="evidence" value="ECO:0007669"/>
    <property type="project" value="UniProtKB-KW"/>
</dbReference>
<dbReference type="PROSITE" id="PS00028">
    <property type="entry name" value="ZINC_FINGER_C2H2_1"/>
    <property type="match status" value="2"/>
</dbReference>
<evidence type="ECO:0000256" key="7">
    <source>
        <dbReference type="ARBA" id="ARBA00023242"/>
    </source>
</evidence>
<comment type="subcellular location">
    <subcellularLocation>
        <location evidence="1">Nucleus</location>
    </subcellularLocation>
</comment>
<evidence type="ECO:0000259" key="10">
    <source>
        <dbReference type="PROSITE" id="PS50157"/>
    </source>
</evidence>
<dbReference type="SUPFAM" id="SSF57667">
    <property type="entry name" value="beta-beta-alpha zinc fingers"/>
    <property type="match status" value="1"/>
</dbReference>
<evidence type="ECO:0000256" key="1">
    <source>
        <dbReference type="ARBA" id="ARBA00004123"/>
    </source>
</evidence>
<keyword evidence="6" id="KW-0862">Zinc</keyword>
<evidence type="ECO:0000256" key="4">
    <source>
        <dbReference type="ARBA" id="ARBA00022737"/>
    </source>
</evidence>
<name>Q75AF8_EREGS</name>
<dbReference type="GO" id="GO:0006357">
    <property type="term" value="P:regulation of transcription by RNA polymerase II"/>
    <property type="evidence" value="ECO:0007669"/>
    <property type="project" value="UniProtKB-ARBA"/>
</dbReference>
<dbReference type="Proteomes" id="UP000000591">
    <property type="component" value="Chromosome IV"/>
</dbReference>
<dbReference type="GO" id="GO:0005634">
    <property type="term" value="C:nucleus"/>
    <property type="evidence" value="ECO:0007669"/>
    <property type="project" value="UniProtKB-SubCell"/>
</dbReference>
<evidence type="ECO:0000313" key="12">
    <source>
        <dbReference type="Proteomes" id="UP000000591"/>
    </source>
</evidence>
<organism evidence="11 12">
    <name type="scientific">Eremothecium gossypii (strain ATCC 10895 / CBS 109.51 / FGSC 9923 / NRRL Y-1056)</name>
    <name type="common">Yeast</name>
    <name type="synonym">Ashbya gossypii</name>
    <dbReference type="NCBI Taxonomy" id="284811"/>
    <lineage>
        <taxon>Eukaryota</taxon>
        <taxon>Fungi</taxon>
        <taxon>Dikarya</taxon>
        <taxon>Ascomycota</taxon>
        <taxon>Saccharomycotina</taxon>
        <taxon>Saccharomycetes</taxon>
        <taxon>Saccharomycetales</taxon>
        <taxon>Saccharomycetaceae</taxon>
        <taxon>Eremothecium</taxon>
    </lineage>
</organism>
<evidence type="ECO:0000256" key="5">
    <source>
        <dbReference type="ARBA" id="ARBA00022771"/>
    </source>
</evidence>
<dbReference type="InterPro" id="IPR013087">
    <property type="entry name" value="Znf_C2H2_type"/>
</dbReference>
<gene>
    <name evidence="11" type="ORF">AGOS_ADL040W</name>
</gene>
<protein>
    <submittedName>
        <fullName evidence="11">ADL040Wp</fullName>
    </submittedName>
</protein>
<evidence type="ECO:0000256" key="3">
    <source>
        <dbReference type="ARBA" id="ARBA00022723"/>
    </source>
</evidence>
<dbReference type="FunFam" id="3.30.160.60:FF:000100">
    <property type="entry name" value="Zinc finger 45-like"/>
    <property type="match status" value="1"/>
</dbReference>
<keyword evidence="3" id="KW-0479">Metal-binding</keyword>
<dbReference type="PANTHER" id="PTHR14003">
    <property type="entry name" value="TRANSCRIPTIONAL REPRESSOR PROTEIN YY"/>
    <property type="match status" value="1"/>
</dbReference>
<dbReference type="AlphaFoldDB" id="Q75AF8"/>